<reference evidence="4 5" key="1">
    <citation type="submission" date="2018-02" db="EMBL/GenBank/DDBJ databases">
        <title>Novel Leptospira species isolated from soil and water in Japan.</title>
        <authorList>
            <person name="Nakao R."/>
            <person name="Masuzawa T."/>
        </authorList>
    </citation>
    <scope>NUCLEOTIDE SEQUENCE [LARGE SCALE GENOMIC DNA]</scope>
    <source>
        <strain evidence="4 5">YH101</strain>
    </source>
</reference>
<keyword evidence="2" id="KW-0067">ATP-binding</keyword>
<dbReference type="InterPro" id="IPR025943">
    <property type="entry name" value="Sigma_54_int_dom_ATP-bd_2"/>
</dbReference>
<protein>
    <submittedName>
        <fullName evidence="4">Magnesium chelatase, subunit ChlI</fullName>
    </submittedName>
</protein>
<dbReference type="PRINTS" id="PR01657">
    <property type="entry name" value="MCMFAMILY"/>
</dbReference>
<dbReference type="InterPro" id="IPR045006">
    <property type="entry name" value="CHLI-like"/>
</dbReference>
<comment type="caution">
    <text evidence="4">The sequence shown here is derived from an EMBL/GenBank/DDBJ whole genome shotgun (WGS) entry which is preliminary data.</text>
</comment>
<sequence>MQGLSANIGLSGIPSLAQDHQDVFLVRVDLAIRKGLPHFQILGKVSQEIKEAKDKIPLALLQSGFMFPLASITANIEPSHRQKGSTFLDLALALSILVASSQLPANPWENCIALGQINLRGDVLCHEDLLRFLWASFRYLPEGQTFLLPMSAKDYQLPKAEYLFISHLSELRLDLPRKTVFEEPVFLSKEEPCQWEKVLLTTAQARAFQGLLYAILGNHHSLLVGNPGTGKSMLIKLMKDMQLPWYPEEFPWMQFFLDKDFQPQNAQIPSRPFRSPHHSITEQALVGGGRPVQEGEISKANGGILFLDELTEFKSKVLDAIREPMEERKIEINRLESSRSLPANFLVMAACNPCPCGYFQGRKRCSCSNRQIREYLRKISGPFWDRITLHISLFDHADLRNVSIHRQRIFDALKEASFFRRQRLKKERNVYQKRELYVDETDPLHSFLSLRQKNNFYELARTIADFHLSLEIRVEHKDEAAVYFRNSLLLESLR</sequence>
<gene>
    <name evidence="4" type="ORF">LPTSP4_05760</name>
</gene>
<dbReference type="PANTHER" id="PTHR32039:SF7">
    <property type="entry name" value="COMPETENCE PROTEIN COMM"/>
    <property type="match status" value="1"/>
</dbReference>
<dbReference type="EMBL" id="BFBB01000002">
    <property type="protein sequence ID" value="GBF49067.1"/>
    <property type="molecule type" value="Genomic_DNA"/>
</dbReference>
<dbReference type="Pfam" id="PF01078">
    <property type="entry name" value="Mg_chelatase"/>
    <property type="match status" value="1"/>
</dbReference>
<dbReference type="GO" id="GO:0005524">
    <property type="term" value="F:ATP binding"/>
    <property type="evidence" value="ECO:0007669"/>
    <property type="project" value="UniProtKB-KW"/>
</dbReference>
<name>A0A2P2DWS8_9LEPT</name>
<dbReference type="SMART" id="SM00382">
    <property type="entry name" value="AAA"/>
    <property type="match status" value="1"/>
</dbReference>
<evidence type="ECO:0000256" key="1">
    <source>
        <dbReference type="ARBA" id="ARBA00022741"/>
    </source>
</evidence>
<dbReference type="AlphaFoldDB" id="A0A2P2DWS8"/>
<evidence type="ECO:0000313" key="5">
    <source>
        <dbReference type="Proteomes" id="UP000245133"/>
    </source>
</evidence>
<evidence type="ECO:0000259" key="3">
    <source>
        <dbReference type="SMART" id="SM00382"/>
    </source>
</evidence>
<dbReference type="Pfam" id="PF13541">
    <property type="entry name" value="ChlI"/>
    <property type="match status" value="1"/>
</dbReference>
<dbReference type="Gene3D" id="3.40.50.300">
    <property type="entry name" value="P-loop containing nucleotide triphosphate hydrolases"/>
    <property type="match status" value="1"/>
</dbReference>
<proteinExistence type="predicted"/>
<evidence type="ECO:0000313" key="4">
    <source>
        <dbReference type="EMBL" id="GBF49067.1"/>
    </source>
</evidence>
<dbReference type="Proteomes" id="UP000245133">
    <property type="component" value="Unassembled WGS sequence"/>
</dbReference>
<dbReference type="SUPFAM" id="SSF54211">
    <property type="entry name" value="Ribosomal protein S5 domain 2-like"/>
    <property type="match status" value="1"/>
</dbReference>
<feature type="domain" description="AAA+ ATPase" evidence="3">
    <location>
        <begin position="217"/>
        <end position="403"/>
    </location>
</feature>
<dbReference type="InterPro" id="IPR000523">
    <property type="entry name" value="Mg_chelatse_chII-like_cat_dom"/>
</dbReference>
<dbReference type="InterPro" id="IPR020568">
    <property type="entry name" value="Ribosomal_Su5_D2-typ_SF"/>
</dbReference>
<dbReference type="InterPro" id="IPR003593">
    <property type="entry name" value="AAA+_ATPase"/>
</dbReference>
<dbReference type="SUPFAM" id="SSF52540">
    <property type="entry name" value="P-loop containing nucleoside triphosphate hydrolases"/>
    <property type="match status" value="1"/>
</dbReference>
<dbReference type="PANTHER" id="PTHR32039">
    <property type="entry name" value="MAGNESIUM-CHELATASE SUBUNIT CHLI"/>
    <property type="match status" value="1"/>
</dbReference>
<dbReference type="OrthoDB" id="9813147at2"/>
<organism evidence="4 5">
    <name type="scientific">Leptospira ryugenii</name>
    <dbReference type="NCBI Taxonomy" id="1917863"/>
    <lineage>
        <taxon>Bacteria</taxon>
        <taxon>Pseudomonadati</taxon>
        <taxon>Spirochaetota</taxon>
        <taxon>Spirochaetia</taxon>
        <taxon>Leptospirales</taxon>
        <taxon>Leptospiraceae</taxon>
        <taxon>Leptospira</taxon>
    </lineage>
</organism>
<dbReference type="PROSITE" id="PS00676">
    <property type="entry name" value="SIGMA54_INTERACT_2"/>
    <property type="match status" value="1"/>
</dbReference>
<keyword evidence="5" id="KW-1185">Reference proteome</keyword>
<evidence type="ECO:0000256" key="2">
    <source>
        <dbReference type="ARBA" id="ARBA00022840"/>
    </source>
</evidence>
<dbReference type="RefSeq" id="WP_108973524.1">
    <property type="nucleotide sequence ID" value="NZ_BFBB01000002.1"/>
</dbReference>
<accession>A0A2P2DWS8</accession>
<dbReference type="GO" id="GO:0003677">
    <property type="term" value="F:DNA binding"/>
    <property type="evidence" value="ECO:0007669"/>
    <property type="project" value="InterPro"/>
</dbReference>
<dbReference type="InterPro" id="IPR001208">
    <property type="entry name" value="MCM_dom"/>
</dbReference>
<keyword evidence="1" id="KW-0547">Nucleotide-binding</keyword>
<dbReference type="InterPro" id="IPR027417">
    <property type="entry name" value="P-loop_NTPase"/>
</dbReference>